<feature type="domain" description="Wax synthase" evidence="10">
    <location>
        <begin position="328"/>
        <end position="396"/>
    </location>
</feature>
<dbReference type="PANTHER" id="PTHR31595">
    <property type="entry name" value="LONG-CHAIN-ALCOHOL O-FATTY-ACYLTRANSFERASE 3-RELATED"/>
    <property type="match status" value="1"/>
</dbReference>
<dbReference type="STRING" id="1296120.A0A1B9GUG4"/>
<feature type="transmembrane region" description="Helical" evidence="9">
    <location>
        <begin position="400"/>
        <end position="420"/>
    </location>
</feature>
<keyword evidence="7 9" id="KW-0472">Membrane</keyword>
<dbReference type="GO" id="GO:0016020">
    <property type="term" value="C:membrane"/>
    <property type="evidence" value="ECO:0007669"/>
    <property type="project" value="UniProtKB-SubCell"/>
</dbReference>
<evidence type="ECO:0000256" key="8">
    <source>
        <dbReference type="SAM" id="MobiDB-lite"/>
    </source>
</evidence>
<comment type="subcellular location">
    <subcellularLocation>
        <location evidence="1">Membrane</location>
        <topology evidence="1">Multi-pass membrane protein</topology>
    </subcellularLocation>
</comment>
<evidence type="ECO:0000256" key="4">
    <source>
        <dbReference type="ARBA" id="ARBA00022679"/>
    </source>
</evidence>
<feature type="region of interest" description="Disordered" evidence="8">
    <location>
        <begin position="175"/>
        <end position="196"/>
    </location>
</feature>
<feature type="transmembrane region" description="Helical" evidence="9">
    <location>
        <begin position="432"/>
        <end position="453"/>
    </location>
</feature>
<dbReference type="PANTHER" id="PTHR31595:SF57">
    <property type="entry name" value="OS04G0481900 PROTEIN"/>
    <property type="match status" value="1"/>
</dbReference>
<feature type="transmembrane region" description="Helical" evidence="9">
    <location>
        <begin position="350"/>
        <end position="367"/>
    </location>
</feature>
<name>A0A1B9GUG4_9TREE</name>
<dbReference type="GO" id="GO:0008374">
    <property type="term" value="F:O-acyltransferase activity"/>
    <property type="evidence" value="ECO:0007669"/>
    <property type="project" value="InterPro"/>
</dbReference>
<evidence type="ECO:0000256" key="3">
    <source>
        <dbReference type="ARBA" id="ARBA00007282"/>
    </source>
</evidence>
<dbReference type="Pfam" id="PF13813">
    <property type="entry name" value="MBOAT_2"/>
    <property type="match status" value="1"/>
</dbReference>
<gene>
    <name evidence="11" type="ORF">I316_03709</name>
</gene>
<reference evidence="12" key="2">
    <citation type="submission" date="2013-12" db="EMBL/GenBank/DDBJ databases">
        <title>Evolution of pathogenesis and genome organization in the Tremellales.</title>
        <authorList>
            <person name="Cuomo C."/>
            <person name="Litvintseva A."/>
            <person name="Heitman J."/>
            <person name="Chen Y."/>
            <person name="Sun S."/>
            <person name="Springer D."/>
            <person name="Dromer F."/>
            <person name="Young S."/>
            <person name="Zeng Q."/>
            <person name="Chapman S."/>
            <person name="Gujja S."/>
            <person name="Saif S."/>
            <person name="Birren B."/>
        </authorList>
    </citation>
    <scope>NUCLEOTIDE SEQUENCE [LARGE SCALE GENOMIC DNA]</scope>
    <source>
        <strain evidence="12">BCC8398</strain>
    </source>
</reference>
<organism evidence="11 12">
    <name type="scientific">Kwoniella heveanensis BCC8398</name>
    <dbReference type="NCBI Taxonomy" id="1296120"/>
    <lineage>
        <taxon>Eukaryota</taxon>
        <taxon>Fungi</taxon>
        <taxon>Dikarya</taxon>
        <taxon>Basidiomycota</taxon>
        <taxon>Agaricomycotina</taxon>
        <taxon>Tremellomycetes</taxon>
        <taxon>Tremellales</taxon>
        <taxon>Cryptococcaceae</taxon>
        <taxon>Kwoniella</taxon>
    </lineage>
</organism>
<dbReference type="GO" id="GO:0006629">
    <property type="term" value="P:lipid metabolic process"/>
    <property type="evidence" value="ECO:0007669"/>
    <property type="project" value="InterPro"/>
</dbReference>
<evidence type="ECO:0000256" key="2">
    <source>
        <dbReference type="ARBA" id="ARBA00005179"/>
    </source>
</evidence>
<dbReference type="InterPro" id="IPR044851">
    <property type="entry name" value="Wax_synthase"/>
</dbReference>
<comment type="similarity">
    <text evidence="3">Belongs to the wax synthase family.</text>
</comment>
<keyword evidence="5 9" id="KW-0812">Transmembrane</keyword>
<evidence type="ECO:0000256" key="7">
    <source>
        <dbReference type="ARBA" id="ARBA00023136"/>
    </source>
</evidence>
<keyword evidence="12" id="KW-1185">Reference proteome</keyword>
<sequence>MPFPVSLPLPNLDPFSLLFTPSTPFGPFTHIREYVLANSRPIDSNNWYHLFILSTAPLYVQALLLRYRGTRLYRSAVAVLGIYLLWDAGLHLRFEQPWLNALNNGIGIGLMHLTVRYIEFGLIEGPVFDRYFEAKGRHPLISAFDVCVNARWIGLGALDLDHQGRVDAGHPLHGNAKLNSDSLPNGKATSNDGRTIPDARHREKWLPWPKIRRTRFQAVRRHAFIALRNYVLFDTFLSLVRDFGADTIGSTSPVPNAFYRFSHENRFVLFPRLNLGKGLMVAPWWLTEIFAEVGVASGVWLGIAAGYHFLGAILVGSGLWEVESWEVDLFDNPLAADSLLEFWGRRWHQFFRHHFILVSTLFLRLVHLPINSSLILSVSFVLSGAMHALGQFTLDPTPPLFPIFVLFPLSGLGCALEVQFKRLTGRKVRGVWGRVWVWAFMLASGRLGAVAWLESGVGGSYLTPPFAGEYVKDWLKEWVVNKA</sequence>
<dbReference type="Proteomes" id="UP000092666">
    <property type="component" value="Unassembled WGS sequence"/>
</dbReference>
<evidence type="ECO:0000256" key="6">
    <source>
        <dbReference type="ARBA" id="ARBA00022989"/>
    </source>
</evidence>
<dbReference type="InterPro" id="IPR032805">
    <property type="entry name" value="Wax_synthase_dom"/>
</dbReference>
<dbReference type="OrthoDB" id="1077582at2759"/>
<protein>
    <recommendedName>
        <fullName evidence="10">Wax synthase domain-containing protein</fullName>
    </recommendedName>
</protein>
<proteinExistence type="inferred from homology"/>
<keyword evidence="4" id="KW-0808">Transferase</keyword>
<dbReference type="AlphaFoldDB" id="A0A1B9GUG4"/>
<keyword evidence="6 9" id="KW-1133">Transmembrane helix</keyword>
<evidence type="ECO:0000256" key="9">
    <source>
        <dbReference type="SAM" id="Phobius"/>
    </source>
</evidence>
<feature type="compositionally biased region" description="Polar residues" evidence="8">
    <location>
        <begin position="177"/>
        <end position="193"/>
    </location>
</feature>
<comment type="pathway">
    <text evidence="2">Secondary metabolite biosynthesis.</text>
</comment>
<evidence type="ECO:0000256" key="1">
    <source>
        <dbReference type="ARBA" id="ARBA00004141"/>
    </source>
</evidence>
<evidence type="ECO:0000313" key="12">
    <source>
        <dbReference type="Proteomes" id="UP000092666"/>
    </source>
</evidence>
<accession>A0A1B9GUG4</accession>
<evidence type="ECO:0000313" key="11">
    <source>
        <dbReference type="EMBL" id="OCF34666.1"/>
    </source>
</evidence>
<evidence type="ECO:0000256" key="5">
    <source>
        <dbReference type="ARBA" id="ARBA00022692"/>
    </source>
</evidence>
<reference evidence="11 12" key="1">
    <citation type="submission" date="2013-07" db="EMBL/GenBank/DDBJ databases">
        <title>The Genome Sequence of Cryptococcus heveanensis BCC8398.</title>
        <authorList>
            <consortium name="The Broad Institute Genome Sequencing Platform"/>
            <person name="Cuomo C."/>
            <person name="Litvintseva A."/>
            <person name="Chen Y."/>
            <person name="Heitman J."/>
            <person name="Sun S."/>
            <person name="Springer D."/>
            <person name="Dromer F."/>
            <person name="Young S.K."/>
            <person name="Zeng Q."/>
            <person name="Gargeya S."/>
            <person name="Fitzgerald M."/>
            <person name="Abouelleil A."/>
            <person name="Alvarado L."/>
            <person name="Berlin A.M."/>
            <person name="Chapman S.B."/>
            <person name="Dewar J."/>
            <person name="Goldberg J."/>
            <person name="Griggs A."/>
            <person name="Gujja S."/>
            <person name="Hansen M."/>
            <person name="Howarth C."/>
            <person name="Imamovic A."/>
            <person name="Larimer J."/>
            <person name="McCowan C."/>
            <person name="Murphy C."/>
            <person name="Pearson M."/>
            <person name="Priest M."/>
            <person name="Roberts A."/>
            <person name="Saif S."/>
            <person name="Shea T."/>
            <person name="Sykes S."/>
            <person name="Wortman J."/>
            <person name="Nusbaum C."/>
            <person name="Birren B."/>
        </authorList>
    </citation>
    <scope>NUCLEOTIDE SEQUENCE [LARGE SCALE GENOMIC DNA]</scope>
    <source>
        <strain evidence="11 12">BCC8398</strain>
    </source>
</reference>
<dbReference type="EMBL" id="KV700124">
    <property type="protein sequence ID" value="OCF34666.1"/>
    <property type="molecule type" value="Genomic_DNA"/>
</dbReference>
<evidence type="ECO:0000259" key="10">
    <source>
        <dbReference type="Pfam" id="PF13813"/>
    </source>
</evidence>